<dbReference type="Proteomes" id="UP001519332">
    <property type="component" value="Unassembled WGS sequence"/>
</dbReference>
<evidence type="ECO:0000256" key="1">
    <source>
        <dbReference type="ARBA" id="ARBA00023015"/>
    </source>
</evidence>
<keyword evidence="3" id="KW-0804">Transcription</keyword>
<keyword evidence="2 4" id="KW-0238">DNA-binding</keyword>
<gene>
    <name evidence="6" type="ORF">JOF56_008192</name>
</gene>
<dbReference type="InterPro" id="IPR050109">
    <property type="entry name" value="HTH-type_TetR-like_transc_reg"/>
</dbReference>
<dbReference type="Gene3D" id="1.10.10.60">
    <property type="entry name" value="Homeodomain-like"/>
    <property type="match status" value="1"/>
</dbReference>
<dbReference type="PANTHER" id="PTHR30055:SF149">
    <property type="entry name" value="TETR-FAMILY TRANSCRIPTIONAL REGULATOR"/>
    <property type="match status" value="1"/>
</dbReference>
<dbReference type="PANTHER" id="PTHR30055">
    <property type="entry name" value="HTH-TYPE TRANSCRIPTIONAL REGULATOR RUTR"/>
    <property type="match status" value="1"/>
</dbReference>
<dbReference type="Pfam" id="PF16859">
    <property type="entry name" value="TetR_C_11"/>
    <property type="match status" value="1"/>
</dbReference>
<dbReference type="InterPro" id="IPR011075">
    <property type="entry name" value="TetR_C"/>
</dbReference>
<dbReference type="PRINTS" id="PR00455">
    <property type="entry name" value="HTHTETR"/>
</dbReference>
<dbReference type="RefSeq" id="WP_209644870.1">
    <property type="nucleotide sequence ID" value="NZ_JAGINW010000001.1"/>
</dbReference>
<dbReference type="EMBL" id="JAGINW010000001">
    <property type="protein sequence ID" value="MBP2327807.1"/>
    <property type="molecule type" value="Genomic_DNA"/>
</dbReference>
<organism evidence="6 7">
    <name type="scientific">Kibdelosporangium banguiense</name>
    <dbReference type="NCBI Taxonomy" id="1365924"/>
    <lineage>
        <taxon>Bacteria</taxon>
        <taxon>Bacillati</taxon>
        <taxon>Actinomycetota</taxon>
        <taxon>Actinomycetes</taxon>
        <taxon>Pseudonocardiales</taxon>
        <taxon>Pseudonocardiaceae</taxon>
        <taxon>Kibdelosporangium</taxon>
    </lineage>
</organism>
<dbReference type="PROSITE" id="PS01081">
    <property type="entry name" value="HTH_TETR_1"/>
    <property type="match status" value="1"/>
</dbReference>
<dbReference type="InterPro" id="IPR023772">
    <property type="entry name" value="DNA-bd_HTH_TetR-type_CS"/>
</dbReference>
<dbReference type="Pfam" id="PF00440">
    <property type="entry name" value="TetR_N"/>
    <property type="match status" value="1"/>
</dbReference>
<evidence type="ECO:0000313" key="7">
    <source>
        <dbReference type="Proteomes" id="UP001519332"/>
    </source>
</evidence>
<dbReference type="InterPro" id="IPR009057">
    <property type="entry name" value="Homeodomain-like_sf"/>
</dbReference>
<comment type="caution">
    <text evidence="6">The sequence shown here is derived from an EMBL/GenBank/DDBJ whole genome shotgun (WGS) entry which is preliminary data.</text>
</comment>
<protein>
    <submittedName>
        <fullName evidence="6">AcrR family transcriptional regulator</fullName>
    </submittedName>
</protein>
<dbReference type="InterPro" id="IPR001647">
    <property type="entry name" value="HTH_TetR"/>
</dbReference>
<keyword evidence="1" id="KW-0805">Transcription regulation</keyword>
<evidence type="ECO:0000256" key="2">
    <source>
        <dbReference type="ARBA" id="ARBA00023125"/>
    </source>
</evidence>
<dbReference type="PROSITE" id="PS50977">
    <property type="entry name" value="HTH_TETR_2"/>
    <property type="match status" value="1"/>
</dbReference>
<feature type="DNA-binding region" description="H-T-H motif" evidence="4">
    <location>
        <begin position="28"/>
        <end position="47"/>
    </location>
</feature>
<dbReference type="InterPro" id="IPR036271">
    <property type="entry name" value="Tet_transcr_reg_TetR-rel_C_sf"/>
</dbReference>
<accession>A0ABS4TTT7</accession>
<evidence type="ECO:0000256" key="3">
    <source>
        <dbReference type="ARBA" id="ARBA00023163"/>
    </source>
</evidence>
<sequence>MVRGIEREQAILDATIALLGEVGYAALTMDAVAARACASKTTIYRRWSGKPELVRAALDAYDTGPADAPDTGTLRGDLLTALQASGARVDDRYAVMMTGLLHAMRVEPELADLLRAHVADEELSPLKTIVDRAVGRGELPAGTTSHLAHQVAEGQLLRRMLLGEPLDDDYLAGLVDDLLVPLLTRRFEHD</sequence>
<dbReference type="Gene3D" id="1.10.357.10">
    <property type="entry name" value="Tetracycline Repressor, domain 2"/>
    <property type="match status" value="1"/>
</dbReference>
<dbReference type="SUPFAM" id="SSF48498">
    <property type="entry name" value="Tetracyclin repressor-like, C-terminal domain"/>
    <property type="match status" value="1"/>
</dbReference>
<evidence type="ECO:0000256" key="4">
    <source>
        <dbReference type="PROSITE-ProRule" id="PRU00335"/>
    </source>
</evidence>
<feature type="domain" description="HTH tetR-type" evidence="5">
    <location>
        <begin position="5"/>
        <end position="65"/>
    </location>
</feature>
<evidence type="ECO:0000313" key="6">
    <source>
        <dbReference type="EMBL" id="MBP2327807.1"/>
    </source>
</evidence>
<name>A0ABS4TTT7_9PSEU</name>
<keyword evidence="7" id="KW-1185">Reference proteome</keyword>
<evidence type="ECO:0000259" key="5">
    <source>
        <dbReference type="PROSITE" id="PS50977"/>
    </source>
</evidence>
<reference evidence="6 7" key="1">
    <citation type="submission" date="2021-03" db="EMBL/GenBank/DDBJ databases">
        <title>Sequencing the genomes of 1000 actinobacteria strains.</title>
        <authorList>
            <person name="Klenk H.-P."/>
        </authorList>
    </citation>
    <scope>NUCLEOTIDE SEQUENCE [LARGE SCALE GENOMIC DNA]</scope>
    <source>
        <strain evidence="6 7">DSM 46670</strain>
    </source>
</reference>
<dbReference type="SUPFAM" id="SSF46689">
    <property type="entry name" value="Homeodomain-like"/>
    <property type="match status" value="1"/>
</dbReference>
<proteinExistence type="predicted"/>